<keyword evidence="2" id="KW-0812">Transmembrane</keyword>
<feature type="compositionally biased region" description="Basic and acidic residues" evidence="1">
    <location>
        <begin position="69"/>
        <end position="85"/>
    </location>
</feature>
<feature type="region of interest" description="Disordered" evidence="1">
    <location>
        <begin position="1"/>
        <end position="97"/>
    </location>
</feature>
<gene>
    <name evidence="3" type="ORF">SPARVUS_LOCUS8615030</name>
</gene>
<proteinExistence type="predicted"/>
<comment type="caution">
    <text evidence="3">The sequence shown here is derived from an EMBL/GenBank/DDBJ whole genome shotgun (WGS) entry which is preliminary data.</text>
</comment>
<dbReference type="EMBL" id="CATNWA010014885">
    <property type="protein sequence ID" value="CAI9577044.1"/>
    <property type="molecule type" value="Genomic_DNA"/>
</dbReference>
<feature type="transmembrane region" description="Helical" evidence="2">
    <location>
        <begin position="103"/>
        <end position="123"/>
    </location>
</feature>
<dbReference type="Proteomes" id="UP001162483">
    <property type="component" value="Unassembled WGS sequence"/>
</dbReference>
<sequence>MSQPSVAASGNSEILLRGLPRLPGRTHLQPPRPNPERQTAQQPPPAAPEIPAQPVPVLHLHPHHLLHPGLRDPPPHFTKDPDNRVSRPRGTSPIRGGTRSCRVAFGVMAMISYALLSGIISIHRASGGGALEPAIAMEDNEEEED</sequence>
<evidence type="ECO:0000313" key="4">
    <source>
        <dbReference type="Proteomes" id="UP001162483"/>
    </source>
</evidence>
<accession>A0ABN9DWZ5</accession>
<evidence type="ECO:0000256" key="2">
    <source>
        <dbReference type="SAM" id="Phobius"/>
    </source>
</evidence>
<keyword evidence="4" id="KW-1185">Reference proteome</keyword>
<protein>
    <submittedName>
        <fullName evidence="3">Uncharacterized protein</fullName>
    </submittedName>
</protein>
<keyword evidence="2" id="KW-1133">Transmembrane helix</keyword>
<evidence type="ECO:0000313" key="3">
    <source>
        <dbReference type="EMBL" id="CAI9577044.1"/>
    </source>
</evidence>
<keyword evidence="2" id="KW-0472">Membrane</keyword>
<reference evidence="3" key="1">
    <citation type="submission" date="2023-05" db="EMBL/GenBank/DDBJ databases">
        <authorList>
            <person name="Stuckert A."/>
        </authorList>
    </citation>
    <scope>NUCLEOTIDE SEQUENCE</scope>
</reference>
<organism evidence="3 4">
    <name type="scientific">Staurois parvus</name>
    <dbReference type="NCBI Taxonomy" id="386267"/>
    <lineage>
        <taxon>Eukaryota</taxon>
        <taxon>Metazoa</taxon>
        <taxon>Chordata</taxon>
        <taxon>Craniata</taxon>
        <taxon>Vertebrata</taxon>
        <taxon>Euteleostomi</taxon>
        <taxon>Amphibia</taxon>
        <taxon>Batrachia</taxon>
        <taxon>Anura</taxon>
        <taxon>Neobatrachia</taxon>
        <taxon>Ranoidea</taxon>
        <taxon>Ranidae</taxon>
        <taxon>Staurois</taxon>
    </lineage>
</organism>
<evidence type="ECO:0000256" key="1">
    <source>
        <dbReference type="SAM" id="MobiDB-lite"/>
    </source>
</evidence>
<feature type="compositionally biased region" description="Pro residues" evidence="1">
    <location>
        <begin position="42"/>
        <end position="54"/>
    </location>
</feature>
<name>A0ABN9DWZ5_9NEOB</name>
<feature type="compositionally biased region" description="Polar residues" evidence="1">
    <location>
        <begin position="1"/>
        <end position="12"/>
    </location>
</feature>
<feature type="compositionally biased region" description="Low complexity" evidence="1">
    <location>
        <begin position="15"/>
        <end position="25"/>
    </location>
</feature>